<proteinExistence type="predicted"/>
<organism evidence="2 3">
    <name type="scientific">Portunus trituberculatus</name>
    <name type="common">Swimming crab</name>
    <name type="synonym">Neptunus trituberculatus</name>
    <dbReference type="NCBI Taxonomy" id="210409"/>
    <lineage>
        <taxon>Eukaryota</taxon>
        <taxon>Metazoa</taxon>
        <taxon>Ecdysozoa</taxon>
        <taxon>Arthropoda</taxon>
        <taxon>Crustacea</taxon>
        <taxon>Multicrustacea</taxon>
        <taxon>Malacostraca</taxon>
        <taxon>Eumalacostraca</taxon>
        <taxon>Eucarida</taxon>
        <taxon>Decapoda</taxon>
        <taxon>Pleocyemata</taxon>
        <taxon>Brachyura</taxon>
        <taxon>Eubrachyura</taxon>
        <taxon>Portunoidea</taxon>
        <taxon>Portunidae</taxon>
        <taxon>Portuninae</taxon>
        <taxon>Portunus</taxon>
    </lineage>
</organism>
<evidence type="ECO:0000313" key="3">
    <source>
        <dbReference type="Proteomes" id="UP000324222"/>
    </source>
</evidence>
<dbReference type="Proteomes" id="UP000324222">
    <property type="component" value="Unassembled WGS sequence"/>
</dbReference>
<gene>
    <name evidence="2" type="ORF">E2C01_055218</name>
</gene>
<name>A0A5B7GX22_PORTR</name>
<sequence length="66" mass="7193">MGQGEVLTGREGSGRSRGTQDATGRGVGTGRDGRRGEPESTYPRAELTWRDNIVERNLCFLTSYSS</sequence>
<dbReference type="EMBL" id="VSRR010018255">
    <property type="protein sequence ID" value="MPC61154.1"/>
    <property type="molecule type" value="Genomic_DNA"/>
</dbReference>
<dbReference type="AlphaFoldDB" id="A0A5B7GX22"/>
<comment type="caution">
    <text evidence="2">The sequence shown here is derived from an EMBL/GenBank/DDBJ whole genome shotgun (WGS) entry which is preliminary data.</text>
</comment>
<protein>
    <submittedName>
        <fullName evidence="2">Uncharacterized protein</fullName>
    </submittedName>
</protein>
<reference evidence="2 3" key="1">
    <citation type="submission" date="2019-05" db="EMBL/GenBank/DDBJ databases">
        <title>Another draft genome of Portunus trituberculatus and its Hox gene families provides insights of decapod evolution.</title>
        <authorList>
            <person name="Jeong J.-H."/>
            <person name="Song I."/>
            <person name="Kim S."/>
            <person name="Choi T."/>
            <person name="Kim D."/>
            <person name="Ryu S."/>
            <person name="Kim W."/>
        </authorList>
    </citation>
    <scope>NUCLEOTIDE SEQUENCE [LARGE SCALE GENOMIC DNA]</scope>
    <source>
        <tissue evidence="2">Muscle</tissue>
    </source>
</reference>
<accession>A0A5B7GX22</accession>
<keyword evidence="3" id="KW-1185">Reference proteome</keyword>
<feature type="region of interest" description="Disordered" evidence="1">
    <location>
        <begin position="1"/>
        <end position="43"/>
    </location>
</feature>
<evidence type="ECO:0000313" key="2">
    <source>
        <dbReference type="EMBL" id="MPC61154.1"/>
    </source>
</evidence>
<evidence type="ECO:0000256" key="1">
    <source>
        <dbReference type="SAM" id="MobiDB-lite"/>
    </source>
</evidence>